<proteinExistence type="predicted"/>
<feature type="region of interest" description="Disordered" evidence="1">
    <location>
        <begin position="94"/>
        <end position="226"/>
    </location>
</feature>
<feature type="region of interest" description="Disordered" evidence="1">
    <location>
        <begin position="25"/>
        <end position="71"/>
    </location>
</feature>
<dbReference type="OrthoDB" id="6077919at2759"/>
<feature type="compositionally biased region" description="Polar residues" evidence="1">
    <location>
        <begin position="95"/>
        <end position="105"/>
    </location>
</feature>
<feature type="compositionally biased region" description="Pro residues" evidence="1">
    <location>
        <begin position="463"/>
        <end position="494"/>
    </location>
</feature>
<dbReference type="Gene3D" id="3.30.160.60">
    <property type="entry name" value="Classic Zinc Finger"/>
    <property type="match status" value="1"/>
</dbReference>
<dbReference type="Proteomes" id="UP000078343">
    <property type="component" value="Unassembled WGS sequence"/>
</dbReference>
<accession>A0A178Z4E4</accession>
<feature type="compositionally biased region" description="Acidic residues" evidence="1">
    <location>
        <begin position="46"/>
        <end position="57"/>
    </location>
</feature>
<reference evidence="2 3" key="1">
    <citation type="submission" date="2016-04" db="EMBL/GenBank/DDBJ databases">
        <title>Draft genome of Fonsecaea erecta CBS 125763.</title>
        <authorList>
            <person name="Weiss V.A."/>
            <person name="Vicente V.A."/>
            <person name="Raittz R.T."/>
            <person name="Moreno L.F."/>
            <person name="De Souza E.M."/>
            <person name="Pedrosa F.O."/>
            <person name="Steffens M.B."/>
            <person name="Faoro H."/>
            <person name="Tadra-Sfeir M.Z."/>
            <person name="Najafzadeh M.J."/>
            <person name="Felipe M.S."/>
            <person name="Teixeira M."/>
            <person name="Sun J."/>
            <person name="Xi L."/>
            <person name="Gomes R."/>
            <person name="De Azevedo C.M."/>
            <person name="Salgado C.G."/>
            <person name="Da Silva M.B."/>
            <person name="Nascimento M.F."/>
            <person name="Queiroz-Telles F."/>
            <person name="Attili D.S."/>
            <person name="Gorbushina A."/>
        </authorList>
    </citation>
    <scope>NUCLEOTIDE SEQUENCE [LARGE SCALE GENOMIC DNA]</scope>
    <source>
        <strain evidence="2 3">CBS 125763</strain>
    </source>
</reference>
<evidence type="ECO:0008006" key="4">
    <source>
        <dbReference type="Google" id="ProtNLM"/>
    </source>
</evidence>
<feature type="compositionally biased region" description="Low complexity" evidence="1">
    <location>
        <begin position="356"/>
        <end position="394"/>
    </location>
</feature>
<sequence>MSQDQDIFYDVERDIIAPFRSPGLEAVKPVYGPRESPAPLIPVEDSTSDDSEAEDTDAGQRREKSLARKGRTNHTFADSVLILSIDPNERILASQARQEALNSRSPSEEAEAEDEDGDEDDNEGQGGWRQRRRPEVFIRNGVGPMPVPQPALLAHPPGLDDDVDDFPMIDNPATVAEGQPVRPSPRSGHGHALQRSEGHTQPSHAEPQQADLARKQFNTIPPPRTRPLFPNLRLNLAPNICDADQDDDSILRSPILGKYAISPRDAHPDFTLPAMQHMSPPRSSPAGISDYRMTLPSLKIAIGDVPDPSPGAFACPSPSVGRALSGQIASYASPASYSAYSAMSPPDPRSHSQWRTTTGYSTASTYSDYTSSTSVSVGTPASSIITPSPAASGPCSLTPLPEHDQEEQEEDSRTQHVPTNEADLAFQGEVRFLPQQPQPKAHSNARPQPGNRSKPQFQRPSRPKPPPKPVARSKPQPPPRPPTKPESQPQPPLQPHTQADAESQAESEVESELSELTELESDFDSEHEAESAPPSKSHPRRPSVSQSKSQPELAPNPPAGHRFSLGPYKCTYEGCNAPPFSTQYLLNSHMNVHSNMRTHFCPVKDCPRGYGGLGFKRKNEMIR</sequence>
<evidence type="ECO:0000313" key="3">
    <source>
        <dbReference type="Proteomes" id="UP000078343"/>
    </source>
</evidence>
<feature type="compositionally biased region" description="Acidic residues" evidence="1">
    <location>
        <begin position="108"/>
        <end position="123"/>
    </location>
</feature>
<organism evidence="2 3">
    <name type="scientific">Fonsecaea erecta</name>
    <dbReference type="NCBI Taxonomy" id="1367422"/>
    <lineage>
        <taxon>Eukaryota</taxon>
        <taxon>Fungi</taxon>
        <taxon>Dikarya</taxon>
        <taxon>Ascomycota</taxon>
        <taxon>Pezizomycotina</taxon>
        <taxon>Eurotiomycetes</taxon>
        <taxon>Chaetothyriomycetidae</taxon>
        <taxon>Chaetothyriales</taxon>
        <taxon>Herpotrichiellaceae</taxon>
        <taxon>Fonsecaea</taxon>
    </lineage>
</organism>
<feature type="region of interest" description="Disordered" evidence="1">
    <location>
        <begin position="338"/>
        <end position="560"/>
    </location>
</feature>
<comment type="caution">
    <text evidence="2">The sequence shown here is derived from an EMBL/GenBank/DDBJ whole genome shotgun (WGS) entry which is preliminary data.</text>
</comment>
<dbReference type="RefSeq" id="XP_018687981.1">
    <property type="nucleotide sequence ID" value="XM_018842568.1"/>
</dbReference>
<evidence type="ECO:0000256" key="1">
    <source>
        <dbReference type="SAM" id="MobiDB-lite"/>
    </source>
</evidence>
<gene>
    <name evidence="2" type="ORF">AYL99_11062</name>
</gene>
<name>A0A178Z4E4_9EURO</name>
<dbReference type="GeneID" id="30015230"/>
<evidence type="ECO:0000313" key="2">
    <source>
        <dbReference type="EMBL" id="OAP54614.1"/>
    </source>
</evidence>
<dbReference type="AlphaFoldDB" id="A0A178Z4E4"/>
<protein>
    <recommendedName>
        <fullName evidence="4">C2H2-type domain-containing protein</fullName>
    </recommendedName>
</protein>
<feature type="compositionally biased region" description="Acidic residues" evidence="1">
    <location>
        <begin position="503"/>
        <end position="523"/>
    </location>
</feature>
<keyword evidence="3" id="KW-1185">Reference proteome</keyword>
<dbReference type="EMBL" id="LVYI01000013">
    <property type="protein sequence ID" value="OAP54614.1"/>
    <property type="molecule type" value="Genomic_DNA"/>
</dbReference>